<dbReference type="FunFam" id="3.30.160.60:FF:000624">
    <property type="entry name" value="zinc finger protein 697"/>
    <property type="match status" value="1"/>
</dbReference>
<evidence type="ECO:0000256" key="1">
    <source>
        <dbReference type="ARBA" id="ARBA00004123"/>
    </source>
</evidence>
<dbReference type="InterPro" id="IPR036236">
    <property type="entry name" value="Znf_C2H2_sf"/>
</dbReference>
<reference evidence="13 15" key="2">
    <citation type="journal article" date="2013" name="Nature">
        <title>Insights into bilaterian evolution from three spiralian genomes.</title>
        <authorList>
            <person name="Simakov O."/>
            <person name="Marletaz F."/>
            <person name="Cho S.J."/>
            <person name="Edsinger-Gonzales E."/>
            <person name="Havlak P."/>
            <person name="Hellsten U."/>
            <person name="Kuo D.H."/>
            <person name="Larsson T."/>
            <person name="Lv J."/>
            <person name="Arendt D."/>
            <person name="Savage R."/>
            <person name="Osoegawa K."/>
            <person name="de Jong P."/>
            <person name="Grimwood J."/>
            <person name="Chapman J.A."/>
            <person name="Shapiro H."/>
            <person name="Aerts A."/>
            <person name="Otillar R.P."/>
            <person name="Terry A.Y."/>
            <person name="Boore J.L."/>
            <person name="Grigoriev I.V."/>
            <person name="Lindberg D.R."/>
            <person name="Seaver E.C."/>
            <person name="Weisblat D.A."/>
            <person name="Putnam N.H."/>
            <person name="Rokhsar D.S."/>
        </authorList>
    </citation>
    <scope>NUCLEOTIDE SEQUENCE</scope>
    <source>
        <strain evidence="13 15">I ESC-2004</strain>
    </source>
</reference>
<evidence type="ECO:0000313" key="13">
    <source>
        <dbReference type="EMBL" id="ELU09620.1"/>
    </source>
</evidence>
<keyword evidence="3" id="KW-0479">Metal-binding</keyword>
<keyword evidence="6" id="KW-0862">Zinc</keyword>
<dbReference type="InterPro" id="IPR051967">
    <property type="entry name" value="Krueppel_C2H2-ZF"/>
</dbReference>
<dbReference type="OrthoDB" id="3437960at2759"/>
<feature type="domain" description="C2H2-type" evidence="12">
    <location>
        <begin position="1"/>
        <end position="30"/>
    </location>
</feature>
<dbReference type="GO" id="GO:0005634">
    <property type="term" value="C:nucleus"/>
    <property type="evidence" value="ECO:0007669"/>
    <property type="project" value="UniProtKB-SubCell"/>
</dbReference>
<organism evidence="13">
    <name type="scientific">Capitella teleta</name>
    <name type="common">Polychaete worm</name>
    <dbReference type="NCBI Taxonomy" id="283909"/>
    <lineage>
        <taxon>Eukaryota</taxon>
        <taxon>Metazoa</taxon>
        <taxon>Spiralia</taxon>
        <taxon>Lophotrochozoa</taxon>
        <taxon>Annelida</taxon>
        <taxon>Polychaeta</taxon>
        <taxon>Sedentaria</taxon>
        <taxon>Scolecida</taxon>
        <taxon>Capitellidae</taxon>
        <taxon>Capitella</taxon>
    </lineage>
</organism>
<dbReference type="EnsemblMetazoa" id="CapteT145387">
    <property type="protein sequence ID" value="CapteP145387"/>
    <property type="gene ID" value="CapteG145387"/>
</dbReference>
<comment type="subcellular location">
    <subcellularLocation>
        <location evidence="1">Nucleus</location>
    </subcellularLocation>
</comment>
<dbReference type="STRING" id="283909.R7UTX9"/>
<keyword evidence="5 11" id="KW-0863">Zinc-finger</keyword>
<reference evidence="14" key="3">
    <citation type="submission" date="2015-06" db="UniProtKB">
        <authorList>
            <consortium name="EnsemblMetazoa"/>
        </authorList>
    </citation>
    <scope>IDENTIFICATION</scope>
</reference>
<dbReference type="Proteomes" id="UP000014760">
    <property type="component" value="Unassembled WGS sequence"/>
</dbReference>
<dbReference type="PANTHER" id="PTHR45925">
    <property type="entry name" value="ZINC FINGER PROTEIN"/>
    <property type="match status" value="1"/>
</dbReference>
<evidence type="ECO:0000256" key="9">
    <source>
        <dbReference type="ARBA" id="ARBA00023163"/>
    </source>
</evidence>
<dbReference type="PROSITE" id="PS00028">
    <property type="entry name" value="ZINC_FINGER_C2H2_1"/>
    <property type="match status" value="2"/>
</dbReference>
<dbReference type="AlphaFoldDB" id="R7UTX9"/>
<dbReference type="GO" id="GO:0000981">
    <property type="term" value="F:DNA-binding transcription factor activity, RNA polymerase II-specific"/>
    <property type="evidence" value="ECO:0007669"/>
    <property type="project" value="TreeGrafter"/>
</dbReference>
<dbReference type="Pfam" id="PF13465">
    <property type="entry name" value="zf-H2C2_2"/>
    <property type="match status" value="1"/>
</dbReference>
<dbReference type="PANTHER" id="PTHR45925:SF4">
    <property type="entry name" value="ZINC FINGER PROTEIN 217"/>
    <property type="match status" value="1"/>
</dbReference>
<keyword evidence="8" id="KW-0238">DNA-binding</keyword>
<evidence type="ECO:0000259" key="12">
    <source>
        <dbReference type="PROSITE" id="PS50157"/>
    </source>
</evidence>
<dbReference type="EMBL" id="AMQN01041599">
    <property type="status" value="NOT_ANNOTATED_CDS"/>
    <property type="molecule type" value="Genomic_DNA"/>
</dbReference>
<feature type="domain" description="C2H2-type" evidence="12">
    <location>
        <begin position="31"/>
        <end position="59"/>
    </location>
</feature>
<evidence type="ECO:0000313" key="14">
    <source>
        <dbReference type="EnsemblMetazoa" id="CapteP145387"/>
    </source>
</evidence>
<gene>
    <name evidence="13" type="ORF">CAPTEDRAFT_145387</name>
</gene>
<dbReference type="OMA" id="RSHKDER"/>
<keyword evidence="4" id="KW-0677">Repeat</keyword>
<dbReference type="GO" id="GO:0000978">
    <property type="term" value="F:RNA polymerase II cis-regulatory region sequence-specific DNA binding"/>
    <property type="evidence" value="ECO:0007669"/>
    <property type="project" value="TreeGrafter"/>
</dbReference>
<dbReference type="HOGENOM" id="CLU_002678_42_25_1"/>
<keyword evidence="10" id="KW-0539">Nucleus</keyword>
<dbReference type="FunFam" id="3.30.160.60:FF:000125">
    <property type="entry name" value="Putative zinc finger protein 143"/>
    <property type="match status" value="1"/>
</dbReference>
<evidence type="ECO:0000256" key="4">
    <source>
        <dbReference type="ARBA" id="ARBA00022737"/>
    </source>
</evidence>
<keyword evidence="7" id="KW-0805">Transcription regulation</keyword>
<evidence type="ECO:0000256" key="3">
    <source>
        <dbReference type="ARBA" id="ARBA00022723"/>
    </source>
</evidence>
<evidence type="ECO:0000256" key="8">
    <source>
        <dbReference type="ARBA" id="ARBA00023125"/>
    </source>
</evidence>
<evidence type="ECO:0000256" key="10">
    <source>
        <dbReference type="ARBA" id="ARBA00023242"/>
    </source>
</evidence>
<evidence type="ECO:0000256" key="5">
    <source>
        <dbReference type="ARBA" id="ARBA00022771"/>
    </source>
</evidence>
<keyword evidence="15" id="KW-1185">Reference proteome</keyword>
<evidence type="ECO:0000256" key="7">
    <source>
        <dbReference type="ARBA" id="ARBA00023015"/>
    </source>
</evidence>
<dbReference type="InterPro" id="IPR013087">
    <property type="entry name" value="Znf_C2H2_type"/>
</dbReference>
<evidence type="ECO:0000256" key="2">
    <source>
        <dbReference type="ARBA" id="ARBA00006991"/>
    </source>
</evidence>
<proteinExistence type="inferred from homology"/>
<reference evidence="15" key="1">
    <citation type="submission" date="2012-12" db="EMBL/GenBank/DDBJ databases">
        <authorList>
            <person name="Hellsten U."/>
            <person name="Grimwood J."/>
            <person name="Chapman J.A."/>
            <person name="Shapiro H."/>
            <person name="Aerts A."/>
            <person name="Otillar R.P."/>
            <person name="Terry A.Y."/>
            <person name="Boore J.L."/>
            <person name="Simakov O."/>
            <person name="Marletaz F."/>
            <person name="Cho S.-J."/>
            <person name="Edsinger-Gonzales E."/>
            <person name="Havlak P."/>
            <person name="Kuo D.-H."/>
            <person name="Larsson T."/>
            <person name="Lv J."/>
            <person name="Arendt D."/>
            <person name="Savage R."/>
            <person name="Osoegawa K."/>
            <person name="de Jong P."/>
            <person name="Lindberg D.R."/>
            <person name="Seaver E.C."/>
            <person name="Weisblat D.A."/>
            <person name="Putnam N.H."/>
            <person name="Grigoriev I.V."/>
            <person name="Rokhsar D.S."/>
        </authorList>
    </citation>
    <scope>NUCLEOTIDE SEQUENCE</scope>
    <source>
        <strain evidence="15">I ESC-2004</strain>
    </source>
</reference>
<comment type="similarity">
    <text evidence="2">Belongs to the krueppel C2H2-type zinc-finger protein family.</text>
</comment>
<evidence type="ECO:0000256" key="11">
    <source>
        <dbReference type="PROSITE-ProRule" id="PRU00042"/>
    </source>
</evidence>
<dbReference type="GO" id="GO:0008270">
    <property type="term" value="F:zinc ion binding"/>
    <property type="evidence" value="ECO:0007669"/>
    <property type="project" value="UniProtKB-KW"/>
</dbReference>
<dbReference type="SMART" id="SM00355">
    <property type="entry name" value="ZnF_C2H2"/>
    <property type="match status" value="2"/>
</dbReference>
<dbReference type="Gene3D" id="3.30.160.60">
    <property type="entry name" value="Classic Zinc Finger"/>
    <property type="match status" value="2"/>
</dbReference>
<evidence type="ECO:0000313" key="15">
    <source>
        <dbReference type="Proteomes" id="UP000014760"/>
    </source>
</evidence>
<dbReference type="PROSITE" id="PS50157">
    <property type="entry name" value="ZINC_FINGER_C2H2_2"/>
    <property type="match status" value="2"/>
</dbReference>
<evidence type="ECO:0000256" key="6">
    <source>
        <dbReference type="ARBA" id="ARBA00022833"/>
    </source>
</evidence>
<dbReference type="SUPFAM" id="SSF57667">
    <property type="entry name" value="beta-beta-alpha zinc fingers"/>
    <property type="match status" value="1"/>
</dbReference>
<name>R7UTX9_CAPTE</name>
<keyword evidence="9" id="KW-0804">Transcription</keyword>
<sequence length="62" mass="7267">MVCPWEGCGKAVGGSYYMKRHMRTHTGEKPFKCSFCEYAFSDRSSWKRHLKNQHHDADDVND</sequence>
<dbReference type="EMBL" id="KB298099">
    <property type="protein sequence ID" value="ELU09620.1"/>
    <property type="molecule type" value="Genomic_DNA"/>
</dbReference>
<accession>R7UTX9</accession>
<protein>
    <recommendedName>
        <fullName evidence="12">C2H2-type domain-containing protein</fullName>
    </recommendedName>
</protein>